<feature type="compositionally biased region" description="Polar residues" evidence="1">
    <location>
        <begin position="19"/>
        <end position="38"/>
    </location>
</feature>
<protein>
    <submittedName>
        <fullName evidence="3">Receptor-interacting serine/threonine-protein kinase 1</fullName>
    </submittedName>
</protein>
<feature type="compositionally biased region" description="Low complexity" evidence="1">
    <location>
        <begin position="76"/>
        <end position="86"/>
    </location>
</feature>
<accession>A0A2B4RPE5</accession>
<feature type="region of interest" description="Disordered" evidence="1">
    <location>
        <begin position="1"/>
        <end position="90"/>
    </location>
</feature>
<sequence>MPMVGDFSVKEHRPGPVNDSRQNSTETGDLQVTPTAQRHFNGAAGGSRSSAPEEGDWGNFDEKSRTPSESVGACKSPSSGESSSVSPQLVDDDHPVTEKICCHISHKVGSSWKNLLRELDLNSATIEQLIANFNKDGVAEVCYQGLLIWLRNSGAEATYGKLREALDSPHVGRSHLLEQIPVNIV</sequence>
<dbReference type="InterPro" id="IPR011029">
    <property type="entry name" value="DEATH-like_dom_sf"/>
</dbReference>
<dbReference type="SUPFAM" id="SSF47986">
    <property type="entry name" value="DEATH domain"/>
    <property type="match status" value="1"/>
</dbReference>
<feature type="domain" description="Death" evidence="2">
    <location>
        <begin position="104"/>
        <end position="166"/>
    </location>
</feature>
<evidence type="ECO:0000259" key="2">
    <source>
        <dbReference type="PROSITE" id="PS50017"/>
    </source>
</evidence>
<dbReference type="GO" id="GO:0007165">
    <property type="term" value="P:signal transduction"/>
    <property type="evidence" value="ECO:0007669"/>
    <property type="project" value="InterPro"/>
</dbReference>
<dbReference type="Gene3D" id="1.10.533.10">
    <property type="entry name" value="Death Domain, Fas"/>
    <property type="match status" value="1"/>
</dbReference>
<evidence type="ECO:0000313" key="4">
    <source>
        <dbReference type="Proteomes" id="UP000225706"/>
    </source>
</evidence>
<keyword evidence="3" id="KW-0675">Receptor</keyword>
<dbReference type="EMBL" id="LSMT01000413">
    <property type="protein sequence ID" value="PFX18400.1"/>
    <property type="molecule type" value="Genomic_DNA"/>
</dbReference>
<dbReference type="GO" id="GO:0016301">
    <property type="term" value="F:kinase activity"/>
    <property type="evidence" value="ECO:0007669"/>
    <property type="project" value="UniProtKB-KW"/>
</dbReference>
<dbReference type="PROSITE" id="PS50017">
    <property type="entry name" value="DEATH_DOMAIN"/>
    <property type="match status" value="1"/>
</dbReference>
<dbReference type="Pfam" id="PF00531">
    <property type="entry name" value="Death"/>
    <property type="match status" value="1"/>
</dbReference>
<gene>
    <name evidence="3" type="primary">Ripk1</name>
    <name evidence="3" type="ORF">AWC38_SpisGene17244</name>
</gene>
<dbReference type="InterPro" id="IPR000488">
    <property type="entry name" value="Death_dom"/>
</dbReference>
<proteinExistence type="predicted"/>
<dbReference type="STRING" id="50429.A0A2B4RPE5"/>
<organism evidence="3 4">
    <name type="scientific">Stylophora pistillata</name>
    <name type="common">Smooth cauliflower coral</name>
    <dbReference type="NCBI Taxonomy" id="50429"/>
    <lineage>
        <taxon>Eukaryota</taxon>
        <taxon>Metazoa</taxon>
        <taxon>Cnidaria</taxon>
        <taxon>Anthozoa</taxon>
        <taxon>Hexacorallia</taxon>
        <taxon>Scleractinia</taxon>
        <taxon>Astrocoeniina</taxon>
        <taxon>Pocilloporidae</taxon>
        <taxon>Stylophora</taxon>
    </lineage>
</organism>
<dbReference type="AlphaFoldDB" id="A0A2B4RPE5"/>
<keyword evidence="4" id="KW-1185">Reference proteome</keyword>
<dbReference type="OrthoDB" id="5958592at2759"/>
<name>A0A2B4RPE5_STYPI</name>
<dbReference type="Proteomes" id="UP000225706">
    <property type="component" value="Unassembled WGS sequence"/>
</dbReference>
<evidence type="ECO:0000313" key="3">
    <source>
        <dbReference type="EMBL" id="PFX18400.1"/>
    </source>
</evidence>
<comment type="caution">
    <text evidence="3">The sequence shown here is derived from an EMBL/GenBank/DDBJ whole genome shotgun (WGS) entry which is preliminary data.</text>
</comment>
<evidence type="ECO:0000256" key="1">
    <source>
        <dbReference type="SAM" id="MobiDB-lite"/>
    </source>
</evidence>
<reference evidence="4" key="1">
    <citation type="journal article" date="2017" name="bioRxiv">
        <title>Comparative analysis of the genomes of Stylophora pistillata and Acropora digitifera provides evidence for extensive differences between species of corals.</title>
        <authorList>
            <person name="Voolstra C.R."/>
            <person name="Li Y."/>
            <person name="Liew Y.J."/>
            <person name="Baumgarten S."/>
            <person name="Zoccola D."/>
            <person name="Flot J.-F."/>
            <person name="Tambutte S."/>
            <person name="Allemand D."/>
            <person name="Aranda M."/>
        </authorList>
    </citation>
    <scope>NUCLEOTIDE SEQUENCE [LARGE SCALE GENOMIC DNA]</scope>
</reference>
<keyword evidence="3" id="KW-0418">Kinase</keyword>
<dbReference type="CDD" id="cd01670">
    <property type="entry name" value="Death"/>
    <property type="match status" value="1"/>
</dbReference>
<keyword evidence="3" id="KW-0808">Transferase</keyword>